<evidence type="ECO:0000313" key="2">
    <source>
        <dbReference type="EMBL" id="MDQ0439528.1"/>
    </source>
</evidence>
<keyword evidence="1" id="KW-0732">Signal</keyword>
<evidence type="ECO:0008006" key="4">
    <source>
        <dbReference type="Google" id="ProtNLM"/>
    </source>
</evidence>
<feature type="signal peptide" evidence="1">
    <location>
        <begin position="1"/>
        <end position="27"/>
    </location>
</feature>
<dbReference type="RefSeq" id="WP_266350428.1">
    <property type="nucleotide sequence ID" value="NZ_JAPKNG010000006.1"/>
</dbReference>
<dbReference type="Pfam" id="PF06186">
    <property type="entry name" value="DUF992"/>
    <property type="match status" value="1"/>
</dbReference>
<keyword evidence="3" id="KW-1185">Reference proteome</keyword>
<evidence type="ECO:0000313" key="3">
    <source>
        <dbReference type="Proteomes" id="UP001241603"/>
    </source>
</evidence>
<organism evidence="2 3">
    <name type="scientific">Kaistia dalseonensis</name>
    <dbReference type="NCBI Taxonomy" id="410840"/>
    <lineage>
        <taxon>Bacteria</taxon>
        <taxon>Pseudomonadati</taxon>
        <taxon>Pseudomonadota</taxon>
        <taxon>Alphaproteobacteria</taxon>
        <taxon>Hyphomicrobiales</taxon>
        <taxon>Kaistiaceae</taxon>
        <taxon>Kaistia</taxon>
    </lineage>
</organism>
<dbReference type="InterPro" id="IPR009333">
    <property type="entry name" value="DUF992"/>
</dbReference>
<accession>A0ABU0HCD9</accession>
<proteinExistence type="predicted"/>
<dbReference type="EMBL" id="JAUSVO010000006">
    <property type="protein sequence ID" value="MDQ0439528.1"/>
    <property type="molecule type" value="Genomic_DNA"/>
</dbReference>
<reference evidence="2 3" key="1">
    <citation type="submission" date="2023-07" db="EMBL/GenBank/DDBJ databases">
        <title>Genomic Encyclopedia of Type Strains, Phase IV (KMG-IV): sequencing the most valuable type-strain genomes for metagenomic binning, comparative biology and taxonomic classification.</title>
        <authorList>
            <person name="Goeker M."/>
        </authorList>
    </citation>
    <scope>NUCLEOTIDE SEQUENCE [LARGE SCALE GENOMIC DNA]</scope>
    <source>
        <strain evidence="2 3">B6-8</strain>
    </source>
</reference>
<sequence length="158" mass="16126">MSKLLNVVLAGAVAFTAALPLASVAEAAVKTGTLTCHVAPGIGLLFGSRRSLNCEFHSSRGNELYTGRIDRIGLDVGITRNSTIVWSVFEPTRRHGDLSGRYTGATAQATVGVGLGANVLVGGGDGSIALQPLSVTTQTGLNVAAGISSLHLTRKAGK</sequence>
<feature type="chain" id="PRO_5045255247" description="DUF992 domain-containing protein" evidence="1">
    <location>
        <begin position="28"/>
        <end position="158"/>
    </location>
</feature>
<name>A0ABU0HCD9_9HYPH</name>
<evidence type="ECO:0000256" key="1">
    <source>
        <dbReference type="SAM" id="SignalP"/>
    </source>
</evidence>
<dbReference type="Proteomes" id="UP001241603">
    <property type="component" value="Unassembled WGS sequence"/>
</dbReference>
<gene>
    <name evidence="2" type="ORF">QO014_003934</name>
</gene>
<protein>
    <recommendedName>
        <fullName evidence="4">DUF992 domain-containing protein</fullName>
    </recommendedName>
</protein>
<comment type="caution">
    <text evidence="2">The sequence shown here is derived from an EMBL/GenBank/DDBJ whole genome shotgun (WGS) entry which is preliminary data.</text>
</comment>